<evidence type="ECO:0000313" key="4">
    <source>
        <dbReference type="EMBL" id="MBT0774138.1"/>
    </source>
</evidence>
<dbReference type="PANTHER" id="PTHR34135:SF2">
    <property type="entry name" value="LYSOZYME"/>
    <property type="match status" value="1"/>
</dbReference>
<dbReference type="Gene3D" id="3.20.20.80">
    <property type="entry name" value="Glycosidases"/>
    <property type="match status" value="1"/>
</dbReference>
<dbReference type="CDD" id="cd00599">
    <property type="entry name" value="GH25_muramidase"/>
    <property type="match status" value="1"/>
</dbReference>
<evidence type="ECO:0000256" key="1">
    <source>
        <dbReference type="ARBA" id="ARBA00010646"/>
    </source>
</evidence>
<organism evidence="4 5">
    <name type="scientific">Kineosporia corallincola</name>
    <dbReference type="NCBI Taxonomy" id="2835133"/>
    <lineage>
        <taxon>Bacteria</taxon>
        <taxon>Bacillati</taxon>
        <taxon>Actinomycetota</taxon>
        <taxon>Actinomycetes</taxon>
        <taxon>Kineosporiales</taxon>
        <taxon>Kineosporiaceae</taxon>
        <taxon>Kineosporia</taxon>
    </lineage>
</organism>
<feature type="region of interest" description="Disordered" evidence="2">
    <location>
        <begin position="226"/>
        <end position="255"/>
    </location>
</feature>
<feature type="chain" id="PRO_5045567654" evidence="3">
    <location>
        <begin position="21"/>
        <end position="255"/>
    </location>
</feature>
<comment type="caution">
    <text evidence="4">The sequence shown here is derived from an EMBL/GenBank/DDBJ whole genome shotgun (WGS) entry which is preliminary data.</text>
</comment>
<dbReference type="RefSeq" id="WP_214160678.1">
    <property type="nucleotide sequence ID" value="NZ_JAHBAY010000024.1"/>
</dbReference>
<dbReference type="GO" id="GO:0016787">
    <property type="term" value="F:hydrolase activity"/>
    <property type="evidence" value="ECO:0007669"/>
    <property type="project" value="UniProtKB-KW"/>
</dbReference>
<dbReference type="PROSITE" id="PS51904">
    <property type="entry name" value="GLYCOSYL_HYDROL_F25_2"/>
    <property type="match status" value="1"/>
</dbReference>
<keyword evidence="3" id="KW-0732">Signal</keyword>
<gene>
    <name evidence="4" type="ORF">KIH74_34655</name>
</gene>
<dbReference type="InterPro" id="IPR017853">
    <property type="entry name" value="GH"/>
</dbReference>
<accession>A0ABS5TTK3</accession>
<dbReference type="Proteomes" id="UP001197247">
    <property type="component" value="Unassembled WGS sequence"/>
</dbReference>
<dbReference type="Pfam" id="PF01183">
    <property type="entry name" value="Glyco_hydro_25"/>
    <property type="match status" value="1"/>
</dbReference>
<keyword evidence="4" id="KW-0378">Hydrolase</keyword>
<evidence type="ECO:0000313" key="5">
    <source>
        <dbReference type="Proteomes" id="UP001197247"/>
    </source>
</evidence>
<evidence type="ECO:0000256" key="2">
    <source>
        <dbReference type="SAM" id="MobiDB-lite"/>
    </source>
</evidence>
<dbReference type="SUPFAM" id="SSF51445">
    <property type="entry name" value="(Trans)glycosidases"/>
    <property type="match status" value="1"/>
</dbReference>
<evidence type="ECO:0000256" key="3">
    <source>
        <dbReference type="SAM" id="SignalP"/>
    </source>
</evidence>
<name>A0ABS5TTK3_9ACTN</name>
<keyword evidence="5" id="KW-1185">Reference proteome</keyword>
<proteinExistence type="inferred from homology"/>
<dbReference type="PANTHER" id="PTHR34135">
    <property type="entry name" value="LYSOZYME"/>
    <property type="match status" value="1"/>
</dbReference>
<feature type="compositionally biased region" description="Polar residues" evidence="2">
    <location>
        <begin position="246"/>
        <end position="255"/>
    </location>
</feature>
<protein>
    <submittedName>
        <fullName evidence="4">Glycoside hydrolase family 25 protein</fullName>
    </submittedName>
</protein>
<reference evidence="4 5" key="1">
    <citation type="submission" date="2021-05" db="EMBL/GenBank/DDBJ databases">
        <title>Kineosporia and Streptomyces sp. nov. two new marine actinobacteria isolated from Coral.</title>
        <authorList>
            <person name="Buangrab K."/>
            <person name="Sutthacheep M."/>
            <person name="Yeemin T."/>
            <person name="Harunari E."/>
            <person name="Igarashi Y."/>
            <person name="Kanchanasin P."/>
            <person name="Tanasupawat S."/>
            <person name="Phongsopitanun W."/>
        </authorList>
    </citation>
    <scope>NUCLEOTIDE SEQUENCE [LARGE SCALE GENOMIC DNA]</scope>
    <source>
        <strain evidence="4 5">J2-2</strain>
    </source>
</reference>
<feature type="signal peptide" evidence="3">
    <location>
        <begin position="1"/>
        <end position="20"/>
    </location>
</feature>
<sequence>MPTSRITRAHVAVAGACAFAASVTTLMGFDVSHYQTPAAASGATFLIAKASDGIGYRDPEYPTYRSLAQRHRLPFGAYHFLRAGNVQRQAENAYAAIGAEVPLVVDAELGGKPSFNDLTSFVKKYRKLGGTATLLYLPRSYWEDLGRPNLEHLGISLYNARYLSRKGDYPGNDSVAWQPYGGMKVELLQYSDGNGKLDHDAFQGTRKRLCELLFCWDSGAHSAFPPSPLPAPSVKPRKHKKPDPAHSTSSGCGPA</sequence>
<dbReference type="InterPro" id="IPR002053">
    <property type="entry name" value="Glyco_hydro_25"/>
</dbReference>
<dbReference type="EMBL" id="JAHBAY010000024">
    <property type="protein sequence ID" value="MBT0774138.1"/>
    <property type="molecule type" value="Genomic_DNA"/>
</dbReference>
<comment type="similarity">
    <text evidence="1">Belongs to the glycosyl hydrolase 25 family.</text>
</comment>